<evidence type="ECO:0000313" key="2">
    <source>
        <dbReference type="EMBL" id="SUM87473.1"/>
    </source>
</evidence>
<protein>
    <submittedName>
        <fullName evidence="2">DNA repair/chromosome segregation ATPase</fullName>
    </submittedName>
</protein>
<dbReference type="EMBL" id="LR962863">
    <property type="protein sequence ID" value="CAD7359057.1"/>
    <property type="molecule type" value="Genomic_DNA"/>
</dbReference>
<proteinExistence type="predicted"/>
<dbReference type="AlphaFoldDB" id="A0A0M4UL59"/>
<accession>A0A0M4UL59</accession>
<sequence>MDLENQLQELKLDYIRIQGDIEKRESTSQQVDPLVRQLEHIEHQIADIRAELQQQ</sequence>
<evidence type="ECO:0000313" key="3">
    <source>
        <dbReference type="Proteomes" id="UP000264146"/>
    </source>
</evidence>
<dbReference type="RefSeq" id="WP_016426344.1">
    <property type="nucleotide sequence ID" value="NZ_CABKRV010000002.1"/>
</dbReference>
<dbReference type="EMBL" id="UHEF01000001">
    <property type="protein sequence ID" value="SUM87473.1"/>
    <property type="molecule type" value="Genomic_DNA"/>
</dbReference>
<dbReference type="NCBIfam" id="NF040877">
    <property type="entry name" value="SE1832_fam"/>
    <property type="match status" value="1"/>
</dbReference>
<dbReference type="InterPro" id="IPR048062">
    <property type="entry name" value="SE1832-like"/>
</dbReference>
<organism evidence="2">
    <name type="scientific">Staphylococcus schleiferi</name>
    <dbReference type="NCBI Taxonomy" id="1295"/>
    <lineage>
        <taxon>Bacteria</taxon>
        <taxon>Bacillati</taxon>
        <taxon>Bacillota</taxon>
        <taxon>Bacilli</taxon>
        <taxon>Bacillales</taxon>
        <taxon>Staphylococcaceae</taxon>
        <taxon>Staphylococcus</taxon>
    </lineage>
</organism>
<reference evidence="1 3" key="2">
    <citation type="submission" date="2020-11" db="EMBL/GenBank/DDBJ databases">
        <authorList>
            <consortium name="Pathogen Informatics"/>
        </authorList>
    </citation>
    <scope>NUCLEOTIDE SEQUENCE [LARGE SCALE GENOMIC DNA]</scope>
    <source>
        <strain evidence="1 3">NCTC12218</strain>
    </source>
</reference>
<reference evidence="2" key="1">
    <citation type="submission" date="2018-06" db="EMBL/GenBank/DDBJ databases">
        <authorList>
            <consortium name="Pathogen Informatics"/>
            <person name="Doyle S."/>
        </authorList>
    </citation>
    <scope>NUCLEOTIDE SEQUENCE [LARGE SCALE GENOMIC DNA]</scope>
    <source>
        <strain evidence="2">NCTC12218</strain>
    </source>
</reference>
<gene>
    <name evidence="2" type="ORF">NCTC12218_00645</name>
</gene>
<evidence type="ECO:0000313" key="1">
    <source>
        <dbReference type="EMBL" id="CAD7359057.1"/>
    </source>
</evidence>
<dbReference type="Proteomes" id="UP000264146">
    <property type="component" value="Chromosome"/>
</dbReference>
<dbReference type="GeneID" id="72413728"/>
<name>A0A0M4UL59_STASC</name>